<organism evidence="1 2">
    <name type="scientific">Ambispora gerdemannii</name>
    <dbReference type="NCBI Taxonomy" id="144530"/>
    <lineage>
        <taxon>Eukaryota</taxon>
        <taxon>Fungi</taxon>
        <taxon>Fungi incertae sedis</taxon>
        <taxon>Mucoromycota</taxon>
        <taxon>Glomeromycotina</taxon>
        <taxon>Glomeromycetes</taxon>
        <taxon>Archaeosporales</taxon>
        <taxon>Ambisporaceae</taxon>
        <taxon>Ambispora</taxon>
    </lineage>
</organism>
<keyword evidence="2" id="KW-1185">Reference proteome</keyword>
<gene>
    <name evidence="1" type="ORF">AGERDE_LOCUS11666</name>
</gene>
<feature type="non-terminal residue" evidence="1">
    <location>
        <position position="1"/>
    </location>
</feature>
<sequence>MFDVIVSPKRTKGFKWTVNIEQATLEALKDSICAVYQTPVLENDGA</sequence>
<dbReference type="OrthoDB" id="2441139at2759"/>
<dbReference type="Proteomes" id="UP000789831">
    <property type="component" value="Unassembled WGS sequence"/>
</dbReference>
<dbReference type="AlphaFoldDB" id="A0A9N9H8Y9"/>
<reference evidence="1" key="1">
    <citation type="submission" date="2021-06" db="EMBL/GenBank/DDBJ databases">
        <authorList>
            <person name="Kallberg Y."/>
            <person name="Tangrot J."/>
            <person name="Rosling A."/>
        </authorList>
    </citation>
    <scope>NUCLEOTIDE SEQUENCE</scope>
    <source>
        <strain evidence="1">MT106</strain>
    </source>
</reference>
<accession>A0A9N9H8Y9</accession>
<name>A0A9N9H8Y9_9GLOM</name>
<proteinExistence type="predicted"/>
<evidence type="ECO:0000313" key="2">
    <source>
        <dbReference type="Proteomes" id="UP000789831"/>
    </source>
</evidence>
<dbReference type="EMBL" id="CAJVPL010005384">
    <property type="protein sequence ID" value="CAG8657611.1"/>
    <property type="molecule type" value="Genomic_DNA"/>
</dbReference>
<evidence type="ECO:0000313" key="1">
    <source>
        <dbReference type="EMBL" id="CAG8657611.1"/>
    </source>
</evidence>
<protein>
    <submittedName>
        <fullName evidence="1">12852_t:CDS:1</fullName>
    </submittedName>
</protein>
<comment type="caution">
    <text evidence="1">The sequence shown here is derived from an EMBL/GenBank/DDBJ whole genome shotgun (WGS) entry which is preliminary data.</text>
</comment>